<dbReference type="PROSITE" id="PS51635">
    <property type="entry name" value="PNPLA"/>
    <property type="match status" value="1"/>
</dbReference>
<evidence type="ECO:0000256" key="1">
    <source>
        <dbReference type="ARBA" id="ARBA00022801"/>
    </source>
</evidence>
<accession>A0A0U0ZLD6</accession>
<evidence type="ECO:0000256" key="4">
    <source>
        <dbReference type="PROSITE-ProRule" id="PRU01161"/>
    </source>
</evidence>
<dbReference type="PANTHER" id="PTHR14226">
    <property type="entry name" value="NEUROPATHY TARGET ESTERASE/SWISS CHEESE D.MELANOGASTER"/>
    <property type="match status" value="1"/>
</dbReference>
<dbReference type="CDD" id="cd07209">
    <property type="entry name" value="Pat_hypo_Ecoli_Z1214_like"/>
    <property type="match status" value="1"/>
</dbReference>
<organism evidence="6 7">
    <name type="scientific">Mycobacteroides abscessus</name>
    <dbReference type="NCBI Taxonomy" id="36809"/>
    <lineage>
        <taxon>Bacteria</taxon>
        <taxon>Bacillati</taxon>
        <taxon>Actinomycetota</taxon>
        <taxon>Actinomycetes</taxon>
        <taxon>Mycobacteriales</taxon>
        <taxon>Mycobacteriaceae</taxon>
        <taxon>Mycobacteroides</taxon>
    </lineage>
</organism>
<keyword evidence="2 4" id="KW-0442">Lipid degradation</keyword>
<evidence type="ECO:0000256" key="3">
    <source>
        <dbReference type="ARBA" id="ARBA00023098"/>
    </source>
</evidence>
<evidence type="ECO:0000313" key="6">
    <source>
        <dbReference type="EMBL" id="CPV46242.1"/>
    </source>
</evidence>
<dbReference type="RefSeq" id="WP_005064695.1">
    <property type="nucleotide sequence ID" value="NZ_AP022621.1"/>
</dbReference>
<dbReference type="PANTHER" id="PTHR14226:SF57">
    <property type="entry name" value="BLR7027 PROTEIN"/>
    <property type="match status" value="1"/>
</dbReference>
<feature type="domain" description="PNPLA" evidence="5">
    <location>
        <begin position="5"/>
        <end position="175"/>
    </location>
</feature>
<gene>
    <name evidence="6" type="primary">rssA_1</name>
    <name evidence="6" type="ORF">ERS075579_01735</name>
</gene>
<proteinExistence type="predicted"/>
<evidence type="ECO:0000259" key="5">
    <source>
        <dbReference type="PROSITE" id="PS51635"/>
    </source>
</evidence>
<sequence>MTTAFVLSGGASLGSIQVGMLLALAEAGIAPDLIVGTSVGALNGGWISSRPDIDGINGLADLWRSLSRKDVFPTNLSVGFLGFIGQRQSLVSDSGLRRLLKEHLLFRRLEDAPIPLHVVATDVLTGKDVLLSGGDPIDAIAASAAVPAVLPPVRIDGRDLMDGGVVNNTPLSHAVALGATEIWVLPTGYACALTETPRGAVPMALHAMTLAINQRLVADVNRFEGSVDLRVVPGLCPVRTSPADFSHADELIGRAHEQTRRWLLMPRFKINQADLLEHHHS</sequence>
<dbReference type="InterPro" id="IPR016035">
    <property type="entry name" value="Acyl_Trfase/lysoPLipase"/>
</dbReference>
<dbReference type="AlphaFoldDB" id="A0A0U0ZLD6"/>
<keyword evidence="3 4" id="KW-0443">Lipid metabolism</keyword>
<evidence type="ECO:0000256" key="2">
    <source>
        <dbReference type="ARBA" id="ARBA00022963"/>
    </source>
</evidence>
<dbReference type="InterPro" id="IPR050301">
    <property type="entry name" value="NTE"/>
</dbReference>
<dbReference type="GO" id="GO:0016787">
    <property type="term" value="F:hydrolase activity"/>
    <property type="evidence" value="ECO:0007669"/>
    <property type="project" value="UniProtKB-UniRule"/>
</dbReference>
<reference evidence="6 7" key="1">
    <citation type="submission" date="2015-03" db="EMBL/GenBank/DDBJ databases">
        <authorList>
            <person name="Murphy D."/>
        </authorList>
    </citation>
    <scope>NUCLEOTIDE SEQUENCE [LARGE SCALE GENOMIC DNA]</scope>
    <source>
        <strain evidence="6 7">PAP088</strain>
    </source>
</reference>
<dbReference type="GO" id="GO:0016042">
    <property type="term" value="P:lipid catabolic process"/>
    <property type="evidence" value="ECO:0007669"/>
    <property type="project" value="UniProtKB-UniRule"/>
</dbReference>
<feature type="short sequence motif" description="DGA/G" evidence="4">
    <location>
        <begin position="162"/>
        <end position="164"/>
    </location>
</feature>
<dbReference type="InterPro" id="IPR002641">
    <property type="entry name" value="PNPLA_dom"/>
</dbReference>
<evidence type="ECO:0000313" key="7">
    <source>
        <dbReference type="Proteomes" id="UP000045782"/>
    </source>
</evidence>
<dbReference type="EMBL" id="CSWP01000003">
    <property type="protein sequence ID" value="CPV46242.1"/>
    <property type="molecule type" value="Genomic_DNA"/>
</dbReference>
<dbReference type="Proteomes" id="UP000045782">
    <property type="component" value="Unassembled WGS sequence"/>
</dbReference>
<dbReference type="Gene3D" id="3.40.1090.10">
    <property type="entry name" value="Cytosolic phospholipase A2 catalytic domain"/>
    <property type="match status" value="1"/>
</dbReference>
<feature type="short sequence motif" description="GXSXG" evidence="4">
    <location>
        <begin position="36"/>
        <end position="40"/>
    </location>
</feature>
<protein>
    <submittedName>
        <fullName evidence="6">Hypothetical patatin-like protein</fullName>
    </submittedName>
</protein>
<name>A0A0U0ZLD6_9MYCO</name>
<feature type="active site" description="Proton acceptor" evidence="4">
    <location>
        <position position="162"/>
    </location>
</feature>
<dbReference type="SUPFAM" id="SSF52151">
    <property type="entry name" value="FabD/lysophospholipase-like"/>
    <property type="match status" value="1"/>
</dbReference>
<feature type="active site" description="Nucleophile" evidence="4">
    <location>
        <position position="38"/>
    </location>
</feature>
<keyword evidence="1 4" id="KW-0378">Hydrolase</keyword>
<comment type="caution">
    <text evidence="4">Lacks conserved residue(s) required for the propagation of feature annotation.</text>
</comment>
<dbReference type="Pfam" id="PF01734">
    <property type="entry name" value="Patatin"/>
    <property type="match status" value="1"/>
</dbReference>